<sequence>MAQKVDIIAEQLKVDGSSPLATTVAACNEAMGITGTGTLAQQVDTLMAQLGRYSTTSLA</sequence>
<dbReference type="Proteomes" id="UP000013827">
    <property type="component" value="Unassembled WGS sequence"/>
</dbReference>
<reference evidence="2" key="1">
    <citation type="journal article" date="2013" name="Nature">
        <title>Pan genome of the phytoplankton Emiliania underpins its global distribution.</title>
        <authorList>
            <person name="Read B.A."/>
            <person name="Kegel J."/>
            <person name="Klute M.J."/>
            <person name="Kuo A."/>
            <person name="Lefebvre S.C."/>
            <person name="Maumus F."/>
            <person name="Mayer C."/>
            <person name="Miller J."/>
            <person name="Monier A."/>
            <person name="Salamov A."/>
            <person name="Young J."/>
            <person name="Aguilar M."/>
            <person name="Claverie J.M."/>
            <person name="Frickenhaus S."/>
            <person name="Gonzalez K."/>
            <person name="Herman E.K."/>
            <person name="Lin Y.C."/>
            <person name="Napier J."/>
            <person name="Ogata H."/>
            <person name="Sarno A.F."/>
            <person name="Shmutz J."/>
            <person name="Schroeder D."/>
            <person name="de Vargas C."/>
            <person name="Verret F."/>
            <person name="von Dassow P."/>
            <person name="Valentin K."/>
            <person name="Van de Peer Y."/>
            <person name="Wheeler G."/>
            <person name="Dacks J.B."/>
            <person name="Delwiche C.F."/>
            <person name="Dyhrman S.T."/>
            <person name="Glockner G."/>
            <person name="John U."/>
            <person name="Richards T."/>
            <person name="Worden A.Z."/>
            <person name="Zhang X."/>
            <person name="Grigoriev I.V."/>
            <person name="Allen A.E."/>
            <person name="Bidle K."/>
            <person name="Borodovsky M."/>
            <person name="Bowler C."/>
            <person name="Brownlee C."/>
            <person name="Cock J.M."/>
            <person name="Elias M."/>
            <person name="Gladyshev V.N."/>
            <person name="Groth M."/>
            <person name="Guda C."/>
            <person name="Hadaegh A."/>
            <person name="Iglesias-Rodriguez M.D."/>
            <person name="Jenkins J."/>
            <person name="Jones B.M."/>
            <person name="Lawson T."/>
            <person name="Leese F."/>
            <person name="Lindquist E."/>
            <person name="Lobanov A."/>
            <person name="Lomsadze A."/>
            <person name="Malik S.B."/>
            <person name="Marsh M.E."/>
            <person name="Mackinder L."/>
            <person name="Mock T."/>
            <person name="Mueller-Roeber B."/>
            <person name="Pagarete A."/>
            <person name="Parker M."/>
            <person name="Probert I."/>
            <person name="Quesneville H."/>
            <person name="Raines C."/>
            <person name="Rensing S.A."/>
            <person name="Riano-Pachon D.M."/>
            <person name="Richier S."/>
            <person name="Rokitta S."/>
            <person name="Shiraiwa Y."/>
            <person name="Soanes D.M."/>
            <person name="van der Giezen M."/>
            <person name="Wahlund T.M."/>
            <person name="Williams B."/>
            <person name="Wilson W."/>
            <person name="Wolfe G."/>
            <person name="Wurch L.L."/>
        </authorList>
    </citation>
    <scope>NUCLEOTIDE SEQUENCE</scope>
</reference>
<proteinExistence type="predicted"/>
<keyword evidence="2" id="KW-1185">Reference proteome</keyword>
<protein>
    <submittedName>
        <fullName evidence="1">Uncharacterized protein</fullName>
    </submittedName>
</protein>
<dbReference type="RefSeq" id="XP_005768169.1">
    <property type="nucleotide sequence ID" value="XM_005768112.1"/>
</dbReference>
<dbReference type="HOGENOM" id="CLU_2965707_0_0_1"/>
<dbReference type="PaxDb" id="2903-EOD15740"/>
<accession>A0A0D3IWV5</accession>
<name>A0A0D3IWV5_EMIH1</name>
<dbReference type="KEGG" id="ehx:EMIHUDRAFT_366349"/>
<dbReference type="EnsemblProtists" id="EOD28085">
    <property type="protein sequence ID" value="EOD28085"/>
    <property type="gene ID" value="EMIHUDRAFT_366349"/>
</dbReference>
<dbReference type="GeneID" id="17261780"/>
<organism evidence="1 2">
    <name type="scientific">Emiliania huxleyi (strain CCMP1516)</name>
    <dbReference type="NCBI Taxonomy" id="280463"/>
    <lineage>
        <taxon>Eukaryota</taxon>
        <taxon>Haptista</taxon>
        <taxon>Haptophyta</taxon>
        <taxon>Prymnesiophyceae</taxon>
        <taxon>Isochrysidales</taxon>
        <taxon>Noelaerhabdaceae</taxon>
        <taxon>Emiliania</taxon>
    </lineage>
</organism>
<dbReference type="GeneID" id="17273624"/>
<reference evidence="1" key="2">
    <citation type="submission" date="2024-10" db="UniProtKB">
        <authorList>
            <consortium name="EnsemblProtists"/>
        </authorList>
    </citation>
    <scope>IDENTIFICATION</scope>
</reference>
<dbReference type="PROSITE" id="PS51257">
    <property type="entry name" value="PROKAR_LIPOPROTEIN"/>
    <property type="match status" value="1"/>
</dbReference>
<dbReference type="EnsemblProtists" id="EOD15740">
    <property type="protein sequence ID" value="EOD15740"/>
    <property type="gene ID" value="EMIHUDRAFT_356396"/>
</dbReference>
<evidence type="ECO:0000313" key="1">
    <source>
        <dbReference type="EnsemblProtists" id="EOD15740"/>
    </source>
</evidence>
<dbReference type="RefSeq" id="XP_005780514.1">
    <property type="nucleotide sequence ID" value="XM_005780457.1"/>
</dbReference>
<dbReference type="KEGG" id="ehx:EMIHUDRAFT_356396"/>
<dbReference type="AlphaFoldDB" id="A0A0D3IWV5"/>
<evidence type="ECO:0000313" key="2">
    <source>
        <dbReference type="Proteomes" id="UP000013827"/>
    </source>
</evidence>